<dbReference type="OrthoDB" id="4500964at2"/>
<evidence type="ECO:0000313" key="2">
    <source>
        <dbReference type="EMBL" id="RMB80065.1"/>
    </source>
</evidence>
<sequence>MTGSGFRPMVPLDPLLPVQLVVLRGDRAHLRCSDDWIAWTAWADGRCLVPVPQDPPGDGVPAGDTADPRALLARAERALAGYRAAVADLVAGGLDTEAFRERTRGLRVGVLIDGASMWLYDAGQGRWLYVDGGRLSTRADDREHPGRPPAGPDPTRAVAPDGDT</sequence>
<dbReference type="Proteomes" id="UP000270471">
    <property type="component" value="Unassembled WGS sequence"/>
</dbReference>
<protein>
    <submittedName>
        <fullName evidence="2">Uncharacterized protein</fullName>
    </submittedName>
</protein>
<feature type="compositionally biased region" description="Basic and acidic residues" evidence="1">
    <location>
        <begin position="137"/>
        <end position="146"/>
    </location>
</feature>
<accession>A0A3M0HTW5</accession>
<dbReference type="RefSeq" id="WP_121895138.1">
    <property type="nucleotide sequence ID" value="NZ_PENI01000048.1"/>
</dbReference>
<evidence type="ECO:0000256" key="1">
    <source>
        <dbReference type="SAM" id="MobiDB-lite"/>
    </source>
</evidence>
<gene>
    <name evidence="2" type="ORF">CTZ28_42310</name>
</gene>
<dbReference type="EMBL" id="PENI01000048">
    <property type="protein sequence ID" value="RMB80065.1"/>
    <property type="molecule type" value="Genomic_DNA"/>
</dbReference>
<reference evidence="2 3" key="1">
    <citation type="submission" date="2017-11" db="EMBL/GenBank/DDBJ databases">
        <title>Draft genome of actinobacteria isolated from guarana (Paullinia cupana (Mart.) Ducke.</title>
        <authorList>
            <person name="Siqueira K.A."/>
            <person name="Liotti R.G."/>
            <person name="Mendes T.A.O."/>
            <person name="Soares M.A."/>
        </authorList>
    </citation>
    <scope>NUCLEOTIDE SEQUENCE [LARGE SCALE GENOMIC DNA]</scope>
    <source>
        <strain evidence="2 3">193</strain>
    </source>
</reference>
<comment type="caution">
    <text evidence="2">The sequence shown here is derived from an EMBL/GenBank/DDBJ whole genome shotgun (WGS) entry which is preliminary data.</text>
</comment>
<name>A0A3M0HTW5_9ACTN</name>
<feature type="region of interest" description="Disordered" evidence="1">
    <location>
        <begin position="136"/>
        <end position="164"/>
    </location>
</feature>
<keyword evidence="3" id="KW-1185">Reference proteome</keyword>
<proteinExistence type="predicted"/>
<dbReference type="AlphaFoldDB" id="A0A3M0HTW5"/>
<organism evidence="2 3">
    <name type="scientific">Streptomyces shenzhenensis</name>
    <dbReference type="NCBI Taxonomy" id="943815"/>
    <lineage>
        <taxon>Bacteria</taxon>
        <taxon>Bacillati</taxon>
        <taxon>Actinomycetota</taxon>
        <taxon>Actinomycetes</taxon>
        <taxon>Kitasatosporales</taxon>
        <taxon>Streptomycetaceae</taxon>
        <taxon>Streptomyces</taxon>
    </lineage>
</organism>
<evidence type="ECO:0000313" key="3">
    <source>
        <dbReference type="Proteomes" id="UP000270471"/>
    </source>
</evidence>